<organism evidence="2 3">
    <name type="scientific">Sphingomonas bisphenolicum</name>
    <dbReference type="NCBI Taxonomy" id="296544"/>
    <lineage>
        <taxon>Bacteria</taxon>
        <taxon>Pseudomonadati</taxon>
        <taxon>Pseudomonadota</taxon>
        <taxon>Alphaproteobacteria</taxon>
        <taxon>Sphingomonadales</taxon>
        <taxon>Sphingomonadaceae</taxon>
        <taxon>Sphingomonas</taxon>
    </lineage>
</organism>
<evidence type="ECO:0000313" key="3">
    <source>
        <dbReference type="Proteomes" id="UP001059971"/>
    </source>
</evidence>
<proteinExistence type="predicted"/>
<dbReference type="Pfam" id="PF13338">
    <property type="entry name" value="AbiEi_4"/>
    <property type="match status" value="1"/>
</dbReference>
<name>A0ABM7G068_9SPHN</name>
<dbReference type="RefSeq" id="WP_390902383.1">
    <property type="nucleotide sequence ID" value="NZ_AP018817.1"/>
</dbReference>
<dbReference type="InterPro" id="IPR025159">
    <property type="entry name" value="AbiEi_N"/>
</dbReference>
<evidence type="ECO:0000259" key="1">
    <source>
        <dbReference type="Pfam" id="PF13338"/>
    </source>
</evidence>
<protein>
    <recommendedName>
        <fullName evidence="1">AbiEi antitoxin N-terminal domain-containing protein</fullName>
    </recommendedName>
</protein>
<keyword evidence="3" id="KW-1185">Reference proteome</keyword>
<gene>
    <name evidence="2" type="ORF">SBA_ch1_08140</name>
</gene>
<accession>A0ABM7G068</accession>
<dbReference type="EMBL" id="AP018817">
    <property type="protein sequence ID" value="BBF68614.1"/>
    <property type="molecule type" value="Genomic_DNA"/>
</dbReference>
<sequence length="200" mass="21674">MMSGRALNRRNIHEKQAIACLRGRGDFELRHVADDRQAFARLSALARGRGLTIFPPGARFISDGEVALLADLAAAQRLAGRAYVGGDEQDRAALLQCAAILREAGICLPMAVLQSAAPGRARGKIQTAKDRPMTGMARNRALSLVRAREIASTHDFAEAGVSRQSVSRFCKDGLIQRVRHGWYRAAPLLPRNASAARLHG</sequence>
<feature type="domain" description="AbiEi antitoxin N-terminal" evidence="1">
    <location>
        <begin position="141"/>
        <end position="185"/>
    </location>
</feature>
<evidence type="ECO:0000313" key="2">
    <source>
        <dbReference type="EMBL" id="BBF68614.1"/>
    </source>
</evidence>
<reference evidence="2" key="1">
    <citation type="submission" date="2018-07" db="EMBL/GenBank/DDBJ databases">
        <title>Complete genome sequence of Sphingomonas bisphenolicum strain AO1, a bisphenol A degradative bacterium isolated from Japanese farm field.</title>
        <authorList>
            <person name="Murakami M."/>
            <person name="Koh M."/>
            <person name="Koba S."/>
            <person name="Matsumura Y."/>
        </authorList>
    </citation>
    <scope>NUCLEOTIDE SEQUENCE</scope>
    <source>
        <strain evidence="2">AO1</strain>
    </source>
</reference>
<dbReference type="Proteomes" id="UP001059971">
    <property type="component" value="Chromosome 1"/>
</dbReference>